<dbReference type="InterPro" id="IPR029063">
    <property type="entry name" value="SAM-dependent_MTases_sf"/>
</dbReference>
<evidence type="ECO:0000259" key="7">
    <source>
        <dbReference type="Pfam" id="PF25004"/>
    </source>
</evidence>
<dbReference type="InterPro" id="IPR007848">
    <property type="entry name" value="Small_mtfrase_dom"/>
</dbReference>
<feature type="domain" description="Methyltransferase small" evidence="5">
    <location>
        <begin position="157"/>
        <end position="285"/>
    </location>
</feature>
<keyword evidence="4" id="KW-0949">S-adenosyl-L-methionine</keyword>
<evidence type="ECO:0000256" key="4">
    <source>
        <dbReference type="ARBA" id="ARBA00022691"/>
    </source>
</evidence>
<feature type="domain" description="DUF7059" evidence="6">
    <location>
        <begin position="30"/>
        <end position="115"/>
    </location>
</feature>
<proteinExistence type="inferred from homology"/>
<accession>A0ABP8ZAR3</accession>
<gene>
    <name evidence="8" type="ORF">GCM10023217_22350</name>
</gene>
<sequence length="507" mass="53619">MAGRLGPVTSLPLRDQSVVQALGTALRERDFTAAGIADLLGEQAGAALTVGTWWPALRATERADEARRPLATLIRLFLLGGLEPEAHVRAAFAPIAPAILVEQGVLAAADGGFRAVLDIRPHGSDDHEYLVVSDQDALLSAATLAHDHVLGIGGASMSLAHAVVRTPAARALDLGTGCGIQALHLDSHAETLVATDTNPRALALAQVTAELNGMSWDLREGSLFEPVAGERFDLIVANPPFVVGAGGQDYIYRDSGIAGDGISRRLIEQVADHLAPGGVAQLLANWVVHDVDDWQARIGEWVRASGLDAWVVQRELADPISYISLWIADAGETPEAAAERGALWLDWFEREQIVGIGMGLVTLRKPDTDREPDVVIEEITAAGQEVTGFEVQAWWARRDFLRTTSDDDLLAASLSTSPVFLEAQSLPGSDGWQEISAAVTRPGGPGAVLPVDEVMTALLAGCRGEVPLSALIGLLADFHGVDADALAEVTLPVVREAITRGILFVAG</sequence>
<dbReference type="InterPro" id="IPR055487">
    <property type="entry name" value="DUF7059"/>
</dbReference>
<dbReference type="InterPro" id="IPR002052">
    <property type="entry name" value="DNA_methylase_N6_adenine_CS"/>
</dbReference>
<evidence type="ECO:0000259" key="5">
    <source>
        <dbReference type="Pfam" id="PF05175"/>
    </source>
</evidence>
<keyword evidence="9" id="KW-1185">Reference proteome</keyword>
<evidence type="ECO:0000259" key="6">
    <source>
        <dbReference type="Pfam" id="PF23186"/>
    </source>
</evidence>
<reference evidence="9" key="1">
    <citation type="journal article" date="2019" name="Int. J. Syst. Evol. Microbiol.">
        <title>The Global Catalogue of Microorganisms (GCM) 10K type strain sequencing project: providing services to taxonomists for standard genome sequencing and annotation.</title>
        <authorList>
            <consortium name="The Broad Institute Genomics Platform"/>
            <consortium name="The Broad Institute Genome Sequencing Center for Infectious Disease"/>
            <person name="Wu L."/>
            <person name="Ma J."/>
        </authorList>
    </citation>
    <scope>NUCLEOTIDE SEQUENCE [LARGE SCALE GENOMIC DNA]</scope>
    <source>
        <strain evidence="9">JCM 18077</strain>
    </source>
</reference>
<evidence type="ECO:0000313" key="9">
    <source>
        <dbReference type="Proteomes" id="UP001500822"/>
    </source>
</evidence>
<dbReference type="InterPro" id="IPR056684">
    <property type="entry name" value="DUF7782"/>
</dbReference>
<keyword evidence="2 8" id="KW-0489">Methyltransferase</keyword>
<evidence type="ECO:0000256" key="3">
    <source>
        <dbReference type="ARBA" id="ARBA00022679"/>
    </source>
</evidence>
<comment type="caution">
    <text evidence="8">The sequence shown here is derived from an EMBL/GenBank/DDBJ whole genome shotgun (WGS) entry which is preliminary data.</text>
</comment>
<dbReference type="SUPFAM" id="SSF53335">
    <property type="entry name" value="S-adenosyl-L-methionine-dependent methyltransferases"/>
    <property type="match status" value="1"/>
</dbReference>
<organism evidence="8 9">
    <name type="scientific">Gordonia alkaliphila</name>
    <dbReference type="NCBI Taxonomy" id="1053547"/>
    <lineage>
        <taxon>Bacteria</taxon>
        <taxon>Bacillati</taxon>
        <taxon>Actinomycetota</taxon>
        <taxon>Actinomycetes</taxon>
        <taxon>Mycobacteriales</taxon>
        <taxon>Gordoniaceae</taxon>
        <taxon>Gordonia</taxon>
    </lineage>
</organism>
<dbReference type="Gene3D" id="3.40.50.150">
    <property type="entry name" value="Vaccinia Virus protein VP39"/>
    <property type="match status" value="1"/>
</dbReference>
<dbReference type="CDD" id="cd02440">
    <property type="entry name" value="AdoMet_MTases"/>
    <property type="match status" value="1"/>
</dbReference>
<protein>
    <submittedName>
        <fullName evidence="8">Methyltransferase</fullName>
    </submittedName>
</protein>
<dbReference type="Pfam" id="PF25004">
    <property type="entry name" value="DUF7782"/>
    <property type="match status" value="1"/>
</dbReference>
<evidence type="ECO:0000313" key="8">
    <source>
        <dbReference type="EMBL" id="GAA4751184.1"/>
    </source>
</evidence>
<dbReference type="PROSITE" id="PS00092">
    <property type="entry name" value="N6_MTASE"/>
    <property type="match status" value="1"/>
</dbReference>
<dbReference type="GO" id="GO:0008168">
    <property type="term" value="F:methyltransferase activity"/>
    <property type="evidence" value="ECO:0007669"/>
    <property type="project" value="UniProtKB-KW"/>
</dbReference>
<dbReference type="GO" id="GO:0032259">
    <property type="term" value="P:methylation"/>
    <property type="evidence" value="ECO:0007669"/>
    <property type="project" value="UniProtKB-KW"/>
</dbReference>
<dbReference type="Proteomes" id="UP001500822">
    <property type="component" value="Unassembled WGS sequence"/>
</dbReference>
<evidence type="ECO:0000256" key="2">
    <source>
        <dbReference type="ARBA" id="ARBA00022603"/>
    </source>
</evidence>
<keyword evidence="3" id="KW-0808">Transferase</keyword>
<name>A0ABP8ZAR3_9ACTN</name>
<dbReference type="InterPro" id="IPR052190">
    <property type="entry name" value="Euk-Arch_PrmC-MTase"/>
</dbReference>
<dbReference type="Pfam" id="PF23186">
    <property type="entry name" value="DUF7059"/>
    <property type="match status" value="1"/>
</dbReference>
<dbReference type="EMBL" id="BAABIE010000009">
    <property type="protein sequence ID" value="GAA4751184.1"/>
    <property type="molecule type" value="Genomic_DNA"/>
</dbReference>
<comment type="similarity">
    <text evidence="1">Belongs to the eukaryotic/archaeal PrmC-related family.</text>
</comment>
<dbReference type="Pfam" id="PF05175">
    <property type="entry name" value="MTS"/>
    <property type="match status" value="1"/>
</dbReference>
<dbReference type="PANTHER" id="PTHR45875:SF1">
    <property type="entry name" value="METHYLTRANSFERASE N6AMT1"/>
    <property type="match status" value="1"/>
</dbReference>
<evidence type="ECO:0000256" key="1">
    <source>
        <dbReference type="ARBA" id="ARBA00006149"/>
    </source>
</evidence>
<dbReference type="PANTHER" id="PTHR45875">
    <property type="entry name" value="METHYLTRANSFERASE N6AMT1"/>
    <property type="match status" value="1"/>
</dbReference>
<feature type="domain" description="DUF7782" evidence="7">
    <location>
        <begin position="393"/>
        <end position="503"/>
    </location>
</feature>